<sequence length="231" mass="25162">MTNWLRTIVFYIVFYGLSVPIVLSVPISALFGRAAVIRHATFWSNLQRRLARPILGITVRVEGSRPAGPALYASKHQAMFETLELQARLDGPAMALKQELANIPFWGWAARRYGALVVDRDGSAAALRSMIREGAAARDAGRSVLIFPEGTRVLPGEQPPIKSGFAGLYRMLGMPVVPVAVDSGVVWPRKGAKKPGVITIRYGEVIPTGLPRAEVEQRVHAAINALDESRA</sequence>
<dbReference type="PANTHER" id="PTHR10434:SF40">
    <property type="entry name" value="1-ACYL-SN-GLYCEROL-3-PHOSPHATE ACYLTRANSFERASE"/>
    <property type="match status" value="1"/>
</dbReference>
<evidence type="ECO:0000256" key="3">
    <source>
        <dbReference type="ARBA" id="ARBA00023315"/>
    </source>
</evidence>
<reference evidence="6 7" key="1">
    <citation type="submission" date="2020-08" db="EMBL/GenBank/DDBJ databases">
        <title>Genomic Encyclopedia of Type Strains, Phase IV (KMG-IV): sequencing the most valuable type-strain genomes for metagenomic binning, comparative biology and taxonomic classification.</title>
        <authorList>
            <person name="Goeker M."/>
        </authorList>
    </citation>
    <scope>NUCLEOTIDE SEQUENCE [LARGE SCALE GENOMIC DNA]</scope>
    <source>
        <strain evidence="6 7">DSM 100044</strain>
    </source>
</reference>
<keyword evidence="2 6" id="KW-0808">Transferase</keyword>
<dbReference type="PANTHER" id="PTHR10434">
    <property type="entry name" value="1-ACYL-SN-GLYCEROL-3-PHOSPHATE ACYLTRANSFERASE"/>
    <property type="match status" value="1"/>
</dbReference>
<dbReference type="InterPro" id="IPR002123">
    <property type="entry name" value="Plipid/glycerol_acylTrfase"/>
</dbReference>
<keyword evidence="3 6" id="KW-0012">Acyltransferase</keyword>
<dbReference type="Proteomes" id="UP000546200">
    <property type="component" value="Unassembled WGS sequence"/>
</dbReference>
<organism evidence="6 7">
    <name type="scientific">Sphingomonas aerophila</name>
    <dbReference type="NCBI Taxonomy" id="1344948"/>
    <lineage>
        <taxon>Bacteria</taxon>
        <taxon>Pseudomonadati</taxon>
        <taxon>Pseudomonadota</taxon>
        <taxon>Alphaproteobacteria</taxon>
        <taxon>Sphingomonadales</taxon>
        <taxon>Sphingomonadaceae</taxon>
        <taxon>Sphingomonas</taxon>
    </lineage>
</organism>
<dbReference type="CDD" id="cd07989">
    <property type="entry name" value="LPLAT_AGPAT-like"/>
    <property type="match status" value="1"/>
</dbReference>
<evidence type="ECO:0000256" key="1">
    <source>
        <dbReference type="ARBA" id="ARBA00005189"/>
    </source>
</evidence>
<dbReference type="SMART" id="SM00563">
    <property type="entry name" value="PlsC"/>
    <property type="match status" value="1"/>
</dbReference>
<evidence type="ECO:0000313" key="7">
    <source>
        <dbReference type="Proteomes" id="UP000546200"/>
    </source>
</evidence>
<feature type="transmembrane region" description="Helical" evidence="4">
    <location>
        <begin position="12"/>
        <end position="32"/>
    </location>
</feature>
<evidence type="ECO:0000256" key="4">
    <source>
        <dbReference type="SAM" id="Phobius"/>
    </source>
</evidence>
<dbReference type="AlphaFoldDB" id="A0A7W9BA74"/>
<dbReference type="Pfam" id="PF01553">
    <property type="entry name" value="Acyltransferase"/>
    <property type="match status" value="1"/>
</dbReference>
<evidence type="ECO:0000256" key="2">
    <source>
        <dbReference type="ARBA" id="ARBA00022679"/>
    </source>
</evidence>
<dbReference type="GO" id="GO:0006654">
    <property type="term" value="P:phosphatidic acid biosynthetic process"/>
    <property type="evidence" value="ECO:0007669"/>
    <property type="project" value="TreeGrafter"/>
</dbReference>
<name>A0A7W9BA74_9SPHN</name>
<keyword evidence="4" id="KW-0812">Transmembrane</keyword>
<accession>A0A7W9BA74</accession>
<dbReference type="SUPFAM" id="SSF69593">
    <property type="entry name" value="Glycerol-3-phosphate (1)-acyltransferase"/>
    <property type="match status" value="1"/>
</dbReference>
<feature type="domain" description="Phospholipid/glycerol acyltransferase" evidence="5">
    <location>
        <begin position="70"/>
        <end position="184"/>
    </location>
</feature>
<dbReference type="RefSeq" id="WP_184053737.1">
    <property type="nucleotide sequence ID" value="NZ_JACIJK010000001.1"/>
</dbReference>
<dbReference type="EC" id="2.3.1.51" evidence="6"/>
<keyword evidence="4" id="KW-0472">Membrane</keyword>
<protein>
    <submittedName>
        <fullName evidence="6">1-acyl-sn-glycerol-3-phosphate acyltransferase</fullName>
        <ecNumber evidence="6">2.3.1.51</ecNumber>
    </submittedName>
</protein>
<comment type="pathway">
    <text evidence="1">Lipid metabolism.</text>
</comment>
<dbReference type="GO" id="GO:0003841">
    <property type="term" value="F:1-acylglycerol-3-phosphate O-acyltransferase activity"/>
    <property type="evidence" value="ECO:0007669"/>
    <property type="project" value="UniProtKB-EC"/>
</dbReference>
<evidence type="ECO:0000259" key="5">
    <source>
        <dbReference type="SMART" id="SM00563"/>
    </source>
</evidence>
<gene>
    <name evidence="6" type="ORF">FHS94_000279</name>
</gene>
<comment type="caution">
    <text evidence="6">The sequence shown here is derived from an EMBL/GenBank/DDBJ whole genome shotgun (WGS) entry which is preliminary data.</text>
</comment>
<evidence type="ECO:0000313" key="6">
    <source>
        <dbReference type="EMBL" id="MBB5713460.1"/>
    </source>
</evidence>
<proteinExistence type="predicted"/>
<dbReference type="EMBL" id="JACIJK010000001">
    <property type="protein sequence ID" value="MBB5713460.1"/>
    <property type="molecule type" value="Genomic_DNA"/>
</dbReference>
<keyword evidence="4" id="KW-1133">Transmembrane helix</keyword>
<keyword evidence="7" id="KW-1185">Reference proteome</keyword>